<reference evidence="3" key="1">
    <citation type="submission" date="2020-11" db="EMBL/GenBank/DDBJ databases">
        <authorList>
            <person name="Whiteford S."/>
        </authorList>
    </citation>
    <scope>NUCLEOTIDE SEQUENCE</scope>
</reference>
<dbReference type="EMBL" id="CAJHNJ030000018">
    <property type="protein sequence ID" value="CAG9116130.1"/>
    <property type="molecule type" value="Genomic_DNA"/>
</dbReference>
<evidence type="ECO:0000313" key="4">
    <source>
        <dbReference type="Proteomes" id="UP000653454"/>
    </source>
</evidence>
<organism evidence="3 4">
    <name type="scientific">Plutella xylostella</name>
    <name type="common">Diamondback moth</name>
    <name type="synonym">Plutella maculipennis</name>
    <dbReference type="NCBI Taxonomy" id="51655"/>
    <lineage>
        <taxon>Eukaryota</taxon>
        <taxon>Metazoa</taxon>
        <taxon>Ecdysozoa</taxon>
        <taxon>Arthropoda</taxon>
        <taxon>Hexapoda</taxon>
        <taxon>Insecta</taxon>
        <taxon>Pterygota</taxon>
        <taxon>Neoptera</taxon>
        <taxon>Endopterygota</taxon>
        <taxon>Lepidoptera</taxon>
        <taxon>Glossata</taxon>
        <taxon>Ditrysia</taxon>
        <taxon>Yponomeutoidea</taxon>
        <taxon>Plutellidae</taxon>
        <taxon>Plutella</taxon>
    </lineage>
</organism>
<evidence type="ECO:0000313" key="3">
    <source>
        <dbReference type="EMBL" id="CAG9116130.1"/>
    </source>
</evidence>
<proteinExistence type="predicted"/>
<accession>A0A8S4EL79</accession>
<dbReference type="PROSITE" id="PS50835">
    <property type="entry name" value="IG_LIKE"/>
    <property type="match status" value="2"/>
</dbReference>
<evidence type="ECO:0000259" key="2">
    <source>
        <dbReference type="PROSITE" id="PS50835"/>
    </source>
</evidence>
<dbReference type="InterPro" id="IPR013783">
    <property type="entry name" value="Ig-like_fold"/>
</dbReference>
<feature type="domain" description="Ig-like" evidence="2">
    <location>
        <begin position="22"/>
        <end position="121"/>
    </location>
</feature>
<dbReference type="InterPro" id="IPR036179">
    <property type="entry name" value="Ig-like_dom_sf"/>
</dbReference>
<evidence type="ECO:0000256" key="1">
    <source>
        <dbReference type="ARBA" id="ARBA00023157"/>
    </source>
</evidence>
<dbReference type="Gene3D" id="2.60.40.10">
    <property type="entry name" value="Immunoglobulins"/>
    <property type="match status" value="3"/>
</dbReference>
<dbReference type="CDD" id="cd00096">
    <property type="entry name" value="Ig"/>
    <property type="match status" value="1"/>
</dbReference>
<dbReference type="PANTHER" id="PTHR23278">
    <property type="entry name" value="SIDESTEP PROTEIN"/>
    <property type="match status" value="1"/>
</dbReference>
<name>A0A8S4EL79_PLUXY</name>
<gene>
    <name evidence="3" type="ORF">PLXY2_LOCUS5885</name>
</gene>
<dbReference type="AlphaFoldDB" id="A0A8S4EL79"/>
<keyword evidence="1" id="KW-1015">Disulfide bond</keyword>
<protein>
    <submittedName>
        <fullName evidence="3">(diamondback moth) hypothetical protein</fullName>
    </submittedName>
</protein>
<dbReference type="PANTHER" id="PTHR23278:SF32">
    <property type="entry name" value="NEUROMUSCULIN, ISOFORM E"/>
    <property type="match status" value="1"/>
</dbReference>
<keyword evidence="4" id="KW-1185">Reference proteome</keyword>
<feature type="domain" description="Ig-like" evidence="2">
    <location>
        <begin position="183"/>
        <end position="219"/>
    </location>
</feature>
<sequence length="260" mass="28211">MKKIVDLWNDNGRWNFFITLKPKSVEVLFEETPQPNGAIIGPLLERTRVDITCVVREGKPQPKVVWLFNGKERLDAKTTTPDNSTVQHTLQLTVTRGELGGQLRCSVTSAALDGAMTSDVALDVRGILVVLVMMMRDTETVQHTLQLTVTRGELGGQLRCSVTSAALDGAMTSDVSLDVRVPPNKISVSGVGEHVTHGTLVTLVCAVSGAKPAATLAWYNGSEAVDHTTRDVKDSRPKDLVILSVPLSFLHSDTNTQPFK</sequence>
<dbReference type="SUPFAM" id="SSF48726">
    <property type="entry name" value="Immunoglobulin"/>
    <property type="match status" value="2"/>
</dbReference>
<dbReference type="InterPro" id="IPR007110">
    <property type="entry name" value="Ig-like_dom"/>
</dbReference>
<dbReference type="Pfam" id="PF08205">
    <property type="entry name" value="C2-set_2"/>
    <property type="match status" value="1"/>
</dbReference>
<comment type="caution">
    <text evidence="3">The sequence shown here is derived from an EMBL/GenBank/DDBJ whole genome shotgun (WGS) entry which is preliminary data.</text>
</comment>
<dbReference type="InterPro" id="IPR013162">
    <property type="entry name" value="CD80_C2-set"/>
</dbReference>
<dbReference type="Proteomes" id="UP000653454">
    <property type="component" value="Unassembled WGS sequence"/>
</dbReference>